<reference evidence="1" key="1">
    <citation type="journal article" date="2022" name="Int. J. Mol. Sci.">
        <title>Draft Genome of Tanacetum Coccineum: Genomic Comparison of Closely Related Tanacetum-Family Plants.</title>
        <authorList>
            <person name="Yamashiro T."/>
            <person name="Shiraishi A."/>
            <person name="Nakayama K."/>
            <person name="Satake H."/>
        </authorList>
    </citation>
    <scope>NUCLEOTIDE SEQUENCE</scope>
</reference>
<protein>
    <submittedName>
        <fullName evidence="1">Uncharacterized protein</fullName>
    </submittedName>
</protein>
<name>A0ABQ4ZX08_9ASTR</name>
<gene>
    <name evidence="1" type="ORF">Tco_0800488</name>
</gene>
<comment type="caution">
    <text evidence="1">The sequence shown here is derived from an EMBL/GenBank/DDBJ whole genome shotgun (WGS) entry which is preliminary data.</text>
</comment>
<keyword evidence="2" id="KW-1185">Reference proteome</keyword>
<sequence length="289" mass="32183">MFLIDVATPKLHLWRNRLQIAHKLNRKVQFGANRLSYRKSIFQVGKLECSIGKDEWSILSQGDGSLAGVNGDLEISGETIEETEVSFSLYLSSIWYQNGRGSGPLRPRNETASIENARNHYRPNGVRVGEEVATLDHNTELEFPTPRLYSITKNFLRVFPPSHINDTTCLPSPTVGWTGAYFVNKKGALVLCHHRFSICIISLDVVVKIVLGDTVCLSTELDKRRLINMGAGAVLEHKLGSSCLRAIARTISLSSATQVKTAWDGRFYFTLATTALKLVLLTNLRLAPR</sequence>
<dbReference type="EMBL" id="BQNB010011662">
    <property type="protein sequence ID" value="GJS93520.1"/>
    <property type="molecule type" value="Genomic_DNA"/>
</dbReference>
<proteinExistence type="predicted"/>
<accession>A0ABQ4ZX08</accession>
<organism evidence="1 2">
    <name type="scientific">Tanacetum coccineum</name>
    <dbReference type="NCBI Taxonomy" id="301880"/>
    <lineage>
        <taxon>Eukaryota</taxon>
        <taxon>Viridiplantae</taxon>
        <taxon>Streptophyta</taxon>
        <taxon>Embryophyta</taxon>
        <taxon>Tracheophyta</taxon>
        <taxon>Spermatophyta</taxon>
        <taxon>Magnoliopsida</taxon>
        <taxon>eudicotyledons</taxon>
        <taxon>Gunneridae</taxon>
        <taxon>Pentapetalae</taxon>
        <taxon>asterids</taxon>
        <taxon>campanulids</taxon>
        <taxon>Asterales</taxon>
        <taxon>Asteraceae</taxon>
        <taxon>Asteroideae</taxon>
        <taxon>Anthemideae</taxon>
        <taxon>Anthemidinae</taxon>
        <taxon>Tanacetum</taxon>
    </lineage>
</organism>
<evidence type="ECO:0000313" key="2">
    <source>
        <dbReference type="Proteomes" id="UP001151760"/>
    </source>
</evidence>
<evidence type="ECO:0000313" key="1">
    <source>
        <dbReference type="EMBL" id="GJS93520.1"/>
    </source>
</evidence>
<reference evidence="1" key="2">
    <citation type="submission" date="2022-01" db="EMBL/GenBank/DDBJ databases">
        <authorList>
            <person name="Yamashiro T."/>
            <person name="Shiraishi A."/>
            <person name="Satake H."/>
            <person name="Nakayama K."/>
        </authorList>
    </citation>
    <scope>NUCLEOTIDE SEQUENCE</scope>
</reference>
<dbReference type="Proteomes" id="UP001151760">
    <property type="component" value="Unassembled WGS sequence"/>
</dbReference>